<keyword evidence="3" id="KW-1185">Reference proteome</keyword>
<feature type="compositionally biased region" description="Polar residues" evidence="1">
    <location>
        <begin position="1155"/>
        <end position="1166"/>
    </location>
</feature>
<feature type="compositionally biased region" description="Low complexity" evidence="1">
    <location>
        <begin position="937"/>
        <end position="952"/>
    </location>
</feature>
<sequence>MSVSVNEAPISPSWPPPKSPLSPGRLAKLSNALGVAAPLPAGHRSRIRHGAGYSGLHHQSPTPSPSASSFVGSPNTSRFLLHVVPPHRFAYEVDKAGNELTVPSSSASGYHGQFQRGILVPVYSTFQAQLAAIAKEYALPSSSGLVLYLASDGLSPHEEGEPGPRLSEETWRHIWTRVIQAEDEAVPLRSTMPSVYGLGISTEARSTPYLPLQDSATSLRLLTARSQSSLGLPSANSQQSMAYPITPSPSTPSSINLEHKPVAAVRSSSDPQPGEAERPADDTIFARAQSVASLNLPGLHSPSLIPILAKVEFDIDRRKAPWYDPWIRSRRRNHAKRERASESTAVGRSTDTDEVGESCDAPAVASADRQPLIHLKLTSRAQTESPLSFLHIRADGRPTSSLDWSDEDEESAARVVSSQWLGKRVMSVGVQATEERQRHSGATDDEGTAVNGSLEAEDVNDFVNHMQSGMQRDGSLRKKVPPPLVLQSWPSQGKLQRVPSNSSDQDASLAYAQQNYARREGTVFDDDIDLGLDPSEDFGDGDRYDDHRRSQLLMSAKLDEIEKREQTLQQLSPRRLKSDGGMEGLSRSPGASSLTPPTPHGVPVSPGGRAADDGFLSSPRLPQHSDPDLSSLLGRNDESDASCPTAQAWPAVPFSTLKQAAHKIPMESSMPLTPRLAVNGASTSASSPNHYLSQQMESSSRDLSSESQRRRREYEDSQHVQRTTDRAVEGSIIPLSPDPFARFPSADSSARSSAYWENGTPRVSPTPLETVSEDVTEVSASRFSADSILEGSQGKNKSSSRTSIHGGKQANNRMTIMSVKSIKKLWRKSNKGSVSVANPAPPLRSSTTTPSLSDGTPVSSIDEPSPMTSPNLSSSVMSRSTPSVLSRAPSSRSSLQPPRPDRPPDEVMDLPSLAGDHDPMILSPSLERLSPTKLALRRSPSSSSLNSHVLSRPGGSSSTAPPDTQGMRFDQEAQYAGPRKMVHPPTPENIGRTAFEGSSVTITDNQERVVRKSILKFKSTTSLRNAGPYSSHSPSLSQSTSSLSRTAGSSVASTATNDNLTSNSGRNTNTSRDSSSGSSDSRSNDRPLSNTTVRSRRPSVYSIRASLAMVPPQTPTASSPALGDIPPSPHIPDKYLQALGPHSRSDSNAHRRTNSHTLSMHSSNSGRSHRPHSRGDSLAAASVMSERERAMHSRTNSTTLSVLSQRSKSSLSESHPSPPRTHAKTPSMARVIEPSMNQSSDDLSSEFEMVPSNGASLSYPYDMLVR</sequence>
<accession>A0A0D7A5M7</accession>
<feature type="compositionally biased region" description="Low complexity" evidence="1">
    <location>
        <begin position="1061"/>
        <end position="1081"/>
    </location>
</feature>
<name>A0A0D7A5M7_9AGAR</name>
<organism evidence="2 3">
    <name type="scientific">Fistulina hepatica ATCC 64428</name>
    <dbReference type="NCBI Taxonomy" id="1128425"/>
    <lineage>
        <taxon>Eukaryota</taxon>
        <taxon>Fungi</taxon>
        <taxon>Dikarya</taxon>
        <taxon>Basidiomycota</taxon>
        <taxon>Agaricomycotina</taxon>
        <taxon>Agaricomycetes</taxon>
        <taxon>Agaricomycetidae</taxon>
        <taxon>Agaricales</taxon>
        <taxon>Fistulinaceae</taxon>
        <taxon>Fistulina</taxon>
    </lineage>
</organism>
<feature type="region of interest" description="Disordered" evidence="1">
    <location>
        <begin position="1023"/>
        <end position="1252"/>
    </location>
</feature>
<feature type="region of interest" description="Disordered" evidence="1">
    <location>
        <begin position="1"/>
        <end position="25"/>
    </location>
</feature>
<feature type="region of interest" description="Disordered" evidence="1">
    <location>
        <begin position="830"/>
        <end position="999"/>
    </location>
</feature>
<evidence type="ECO:0000313" key="2">
    <source>
        <dbReference type="EMBL" id="KIY46297.1"/>
    </source>
</evidence>
<feature type="region of interest" description="Disordered" evidence="1">
    <location>
        <begin position="230"/>
        <end position="256"/>
    </location>
</feature>
<dbReference type="OrthoDB" id="2526154at2759"/>
<feature type="region of interest" description="Disordered" evidence="1">
    <location>
        <begin position="487"/>
        <end position="507"/>
    </location>
</feature>
<feature type="compositionally biased region" description="Polar residues" evidence="1">
    <location>
        <begin position="793"/>
        <end position="815"/>
    </location>
</feature>
<feature type="compositionally biased region" description="Low complexity" evidence="1">
    <location>
        <begin position="872"/>
        <end position="896"/>
    </location>
</feature>
<dbReference type="Proteomes" id="UP000054144">
    <property type="component" value="Unassembled WGS sequence"/>
</dbReference>
<feature type="region of interest" description="Disordered" evidence="1">
    <location>
        <begin position="331"/>
        <end position="363"/>
    </location>
</feature>
<dbReference type="AlphaFoldDB" id="A0A0D7A5M7"/>
<feature type="compositionally biased region" description="Low complexity" evidence="1">
    <location>
        <begin position="1200"/>
        <end position="1215"/>
    </location>
</feature>
<proteinExistence type="predicted"/>
<evidence type="ECO:0000313" key="3">
    <source>
        <dbReference type="Proteomes" id="UP000054144"/>
    </source>
</evidence>
<reference evidence="2 3" key="1">
    <citation type="journal article" date="2015" name="Fungal Genet. Biol.">
        <title>Evolution of novel wood decay mechanisms in Agaricales revealed by the genome sequences of Fistulina hepatica and Cylindrobasidium torrendii.</title>
        <authorList>
            <person name="Floudas D."/>
            <person name="Held B.W."/>
            <person name="Riley R."/>
            <person name="Nagy L.G."/>
            <person name="Koehler G."/>
            <person name="Ransdell A.S."/>
            <person name="Younus H."/>
            <person name="Chow J."/>
            <person name="Chiniquy J."/>
            <person name="Lipzen A."/>
            <person name="Tritt A."/>
            <person name="Sun H."/>
            <person name="Haridas S."/>
            <person name="LaButti K."/>
            <person name="Ohm R.A."/>
            <person name="Kues U."/>
            <person name="Blanchette R.A."/>
            <person name="Grigoriev I.V."/>
            <person name="Minto R.E."/>
            <person name="Hibbett D.S."/>
        </authorList>
    </citation>
    <scope>NUCLEOTIDE SEQUENCE [LARGE SCALE GENOMIC DNA]</scope>
    <source>
        <strain evidence="2 3">ATCC 64428</strain>
    </source>
</reference>
<feature type="compositionally biased region" description="Low complexity" evidence="1">
    <location>
        <begin position="1030"/>
        <end position="1053"/>
    </location>
</feature>
<feature type="compositionally biased region" description="Polar residues" evidence="1">
    <location>
        <begin position="230"/>
        <end position="241"/>
    </location>
</feature>
<feature type="compositionally biased region" description="Low complexity" evidence="1">
    <location>
        <begin position="843"/>
        <end position="853"/>
    </location>
</feature>
<gene>
    <name evidence="2" type="ORF">FISHEDRAFT_60427</name>
</gene>
<feature type="region of interest" description="Disordered" evidence="1">
    <location>
        <begin position="47"/>
        <end position="71"/>
    </location>
</feature>
<feature type="region of interest" description="Disordered" evidence="1">
    <location>
        <begin position="566"/>
        <end position="645"/>
    </location>
</feature>
<feature type="region of interest" description="Disordered" evidence="1">
    <location>
        <begin position="678"/>
        <end position="816"/>
    </location>
</feature>
<feature type="compositionally biased region" description="Basic and acidic residues" evidence="1">
    <location>
        <begin position="699"/>
        <end position="728"/>
    </location>
</feature>
<feature type="compositionally biased region" description="Polar residues" evidence="1">
    <location>
        <begin position="488"/>
        <end position="507"/>
    </location>
</feature>
<protein>
    <submittedName>
        <fullName evidence="2">Uncharacterized protein</fullName>
    </submittedName>
</protein>
<dbReference type="EMBL" id="KN882035">
    <property type="protein sequence ID" value="KIY46297.1"/>
    <property type="molecule type" value="Genomic_DNA"/>
</dbReference>
<feature type="compositionally biased region" description="Polar residues" evidence="1">
    <location>
        <begin position="57"/>
        <end position="71"/>
    </location>
</feature>
<feature type="compositionally biased region" description="Polar residues" evidence="1">
    <location>
        <begin position="680"/>
        <end position="692"/>
    </location>
</feature>
<evidence type="ECO:0000256" key="1">
    <source>
        <dbReference type="SAM" id="MobiDB-lite"/>
    </source>
</evidence>